<feature type="transmembrane region" description="Helical" evidence="2">
    <location>
        <begin position="180"/>
        <end position="199"/>
    </location>
</feature>
<keyword evidence="2" id="KW-0812">Transmembrane</keyword>
<dbReference type="CDD" id="cd06257">
    <property type="entry name" value="DnaJ"/>
    <property type="match status" value="1"/>
</dbReference>
<feature type="region of interest" description="Disordered" evidence="1">
    <location>
        <begin position="266"/>
        <end position="304"/>
    </location>
</feature>
<dbReference type="InterPro" id="IPR036869">
    <property type="entry name" value="J_dom_sf"/>
</dbReference>
<proteinExistence type="predicted"/>
<sequence>MTSDSDSKKAYELVLAFTGIASTEELFLFVAGDEGMLSFCQSLIKQLDSGDSRAPDVQRVNTACLSRGILTGLLYAEVRKVLLALNRVHNPNQDHYEVLGLEATATTGEVKKAYRKLSMRFHPDRAHQSDGTADRFLKISGAYHAIMLDSRTPRPGRPTPWRNKIHKDRQDQRGSNKKKLFLGFFSLVAVLVLLSFFIAERYHDQALTAQLYSQKTLPAGPQETAPEVSSKQDAATLVAKPAAAPTMAAPPPVAVVIAVDRDVAPEQDKAATTAAGNRSEPEKQRALPPPRRKIHPLTARNDSDLKQVTTVSVPRQQITSKSGVVADGVTTVQKNGPAPRANREPTARMTAKGAGEINNGRARPAVSRGQADKIRILNTALRINALLDQYTKLYNRKELGRFLALFTDDATENGSRVTSLVGDYKKLFAKTKRIDLRLEGLTWHNNQGKDQNGFLVQGNFVGIYTYKNGTTPRYTGKIAFRLRQDRENLKIASLVYSFQQK</sequence>
<evidence type="ECO:0000256" key="1">
    <source>
        <dbReference type="SAM" id="MobiDB-lite"/>
    </source>
</evidence>
<dbReference type="AlphaFoldDB" id="A0A3B0W757"/>
<dbReference type="InterPro" id="IPR032710">
    <property type="entry name" value="NTF2-like_dom_sf"/>
</dbReference>
<keyword evidence="2" id="KW-1133">Transmembrane helix</keyword>
<evidence type="ECO:0000313" key="4">
    <source>
        <dbReference type="EMBL" id="VAW39514.1"/>
    </source>
</evidence>
<dbReference type="EMBL" id="UOEY01000076">
    <property type="protein sequence ID" value="VAW39514.1"/>
    <property type="molecule type" value="Genomic_DNA"/>
</dbReference>
<dbReference type="PROSITE" id="PS50076">
    <property type="entry name" value="DNAJ_2"/>
    <property type="match status" value="1"/>
</dbReference>
<dbReference type="InterPro" id="IPR001623">
    <property type="entry name" value="DnaJ_domain"/>
</dbReference>
<dbReference type="Pfam" id="PF00226">
    <property type="entry name" value="DnaJ"/>
    <property type="match status" value="1"/>
</dbReference>
<dbReference type="SUPFAM" id="SSF54427">
    <property type="entry name" value="NTF2-like"/>
    <property type="match status" value="1"/>
</dbReference>
<dbReference type="PANTHER" id="PTHR44873:SF1">
    <property type="entry name" value="DNAJ HOMOLOG SUBFAMILY C MEMBER 30, MITOCHONDRIAL"/>
    <property type="match status" value="1"/>
</dbReference>
<evidence type="ECO:0000259" key="3">
    <source>
        <dbReference type="PROSITE" id="PS50076"/>
    </source>
</evidence>
<accession>A0A3B0W757</accession>
<organism evidence="4">
    <name type="scientific">hydrothermal vent metagenome</name>
    <dbReference type="NCBI Taxonomy" id="652676"/>
    <lineage>
        <taxon>unclassified sequences</taxon>
        <taxon>metagenomes</taxon>
        <taxon>ecological metagenomes</taxon>
    </lineage>
</organism>
<dbReference type="PRINTS" id="PR00625">
    <property type="entry name" value="JDOMAIN"/>
</dbReference>
<name>A0A3B0W757_9ZZZZ</name>
<feature type="region of interest" description="Disordered" evidence="1">
    <location>
        <begin position="149"/>
        <end position="172"/>
    </location>
</feature>
<dbReference type="InterPro" id="IPR053025">
    <property type="entry name" value="Mito_ATP_Synthase-Asso"/>
</dbReference>
<evidence type="ECO:0000256" key="2">
    <source>
        <dbReference type="SAM" id="Phobius"/>
    </source>
</evidence>
<dbReference type="Gene3D" id="1.10.287.110">
    <property type="entry name" value="DnaJ domain"/>
    <property type="match status" value="1"/>
</dbReference>
<protein>
    <recommendedName>
        <fullName evidence="3">J domain-containing protein</fullName>
    </recommendedName>
</protein>
<feature type="domain" description="J" evidence="3">
    <location>
        <begin position="94"/>
        <end position="174"/>
    </location>
</feature>
<gene>
    <name evidence="4" type="ORF">MNBD_DELTA04-858</name>
</gene>
<dbReference type="Gene3D" id="3.10.450.50">
    <property type="match status" value="1"/>
</dbReference>
<dbReference type="PANTHER" id="PTHR44873">
    <property type="entry name" value="DNAJ HOMOLOG SUBFAMILY C MEMBER 30, MITOCHONDRIAL"/>
    <property type="match status" value="1"/>
</dbReference>
<reference evidence="4" key="1">
    <citation type="submission" date="2018-06" db="EMBL/GenBank/DDBJ databases">
        <authorList>
            <person name="Zhirakovskaya E."/>
        </authorList>
    </citation>
    <scope>NUCLEOTIDE SEQUENCE</scope>
</reference>
<keyword evidence="2" id="KW-0472">Membrane</keyword>
<dbReference type="SUPFAM" id="SSF46565">
    <property type="entry name" value="Chaperone J-domain"/>
    <property type="match status" value="1"/>
</dbReference>
<dbReference type="SMART" id="SM00271">
    <property type="entry name" value="DnaJ"/>
    <property type="match status" value="1"/>
</dbReference>